<comment type="caution">
    <text evidence="9">The sequence shown here is derived from an EMBL/GenBank/DDBJ whole genome shotgun (WGS) entry which is preliminary data.</text>
</comment>
<dbReference type="GO" id="GO:0015990">
    <property type="term" value="P:electron transport coupled proton transport"/>
    <property type="evidence" value="ECO:0007669"/>
    <property type="project" value="TreeGrafter"/>
</dbReference>
<name>E7RTF0_9BACT</name>
<protein>
    <submittedName>
        <fullName evidence="9">Proton-translocating NADH-quinone oxidoreductase, chain M</fullName>
        <ecNumber evidence="9">1.6.99.5</ecNumber>
    </submittedName>
</protein>
<dbReference type="Proteomes" id="UP000005580">
    <property type="component" value="Unassembled WGS sequence"/>
</dbReference>
<evidence type="ECO:0000256" key="4">
    <source>
        <dbReference type="ARBA" id="ARBA00022989"/>
    </source>
</evidence>
<dbReference type="GO" id="GO:0008137">
    <property type="term" value="F:NADH dehydrogenase (ubiquinone) activity"/>
    <property type="evidence" value="ECO:0007669"/>
    <property type="project" value="InterPro"/>
</dbReference>
<dbReference type="NCBIfam" id="TIGR01972">
    <property type="entry name" value="NDH_I_M"/>
    <property type="match status" value="1"/>
</dbReference>
<feature type="domain" description="NADH:quinone oxidoreductase/Mrp antiporter transmembrane" evidence="8">
    <location>
        <begin position="130"/>
        <end position="414"/>
    </location>
</feature>
<keyword evidence="4 7" id="KW-1133">Transmembrane helix</keyword>
<accession>E7RTF0</accession>
<feature type="transmembrane region" description="Helical" evidence="7">
    <location>
        <begin position="113"/>
        <end position="131"/>
    </location>
</feature>
<keyword evidence="5 7" id="KW-0472">Membrane</keyword>
<feature type="transmembrane region" description="Helical" evidence="7">
    <location>
        <begin position="334"/>
        <end position="352"/>
    </location>
</feature>
<organism evidence="9 10">
    <name type="scientific">Hoylesella oralis ATCC 33269</name>
    <dbReference type="NCBI Taxonomy" id="873533"/>
    <lineage>
        <taxon>Bacteria</taxon>
        <taxon>Pseudomonadati</taxon>
        <taxon>Bacteroidota</taxon>
        <taxon>Bacteroidia</taxon>
        <taxon>Bacteroidales</taxon>
        <taxon>Prevotellaceae</taxon>
        <taxon>Hoylesella</taxon>
    </lineage>
</organism>
<evidence type="ECO:0000256" key="6">
    <source>
        <dbReference type="RuleBase" id="RU000320"/>
    </source>
</evidence>
<evidence type="ECO:0000256" key="3">
    <source>
        <dbReference type="ARBA" id="ARBA00022692"/>
    </source>
</evidence>
<dbReference type="GO" id="GO:0003954">
    <property type="term" value="F:NADH dehydrogenase activity"/>
    <property type="evidence" value="ECO:0007669"/>
    <property type="project" value="TreeGrafter"/>
</dbReference>
<dbReference type="InterPro" id="IPR001750">
    <property type="entry name" value="ND/Mrp_TM"/>
</dbReference>
<evidence type="ECO:0000259" key="8">
    <source>
        <dbReference type="Pfam" id="PF00361"/>
    </source>
</evidence>
<dbReference type="AlphaFoldDB" id="E7RTF0"/>
<feature type="transmembrane region" description="Helical" evidence="7">
    <location>
        <begin position="372"/>
        <end position="394"/>
    </location>
</feature>
<keyword evidence="3 6" id="KW-0812">Transmembrane</keyword>
<gene>
    <name evidence="9" type="primary">nuoM</name>
    <name evidence="9" type="ORF">HMPREF0663_12023</name>
</gene>
<sequence length="493" mass="53744">MSILTLFVVIPVLMLLGLWIARNDNQVRGVMVAGSACLLALAVWLTITFIQLRNAGNHDAMLFTYSIPWFKPLNIAYSVGVDGISVVMLLLSAIIVFTGTFASWQLQPMKKGYFLWFTLLSIGVFGFFISTDMFTMFMFYEVALIPMYLLIGVWGSGPKEYAAMKLTLMLMGGSALLILGILGIYFFSGATTMDVQAIAAMHNIPVHIQKIFFPFIFIGFGVLGALFPFHTWSPDGHASAPTAVSMLHAGVLMKLGGYGCFRIAMYLLPEAAQQLSWIFLILTTISVVYGAFSACVQTDLKYINAYSSVSHCGLVLFALLMMTQTSCTGAVLQMLSHGLMTALFFALIGMIYGRTHTRDVRKLGGLMKIMPFLSVGYVIAGLANLGLPGLSGFIAEMTIFVGSFANNDTFHRTATIIACTSIVITAVYILRVVGKILYQKVADPHYETLTDATWDERVAVICLIACVAGLGLFPLWASNVISDAVGPILQNIL</sequence>
<evidence type="ECO:0000256" key="5">
    <source>
        <dbReference type="ARBA" id="ARBA00023136"/>
    </source>
</evidence>
<dbReference type="PRINTS" id="PR01437">
    <property type="entry name" value="NUOXDRDTASE4"/>
</dbReference>
<keyword evidence="9" id="KW-0560">Oxidoreductase</keyword>
<comment type="similarity">
    <text evidence="2">Belongs to the complex I subunit 4 family.</text>
</comment>
<dbReference type="PANTHER" id="PTHR43507">
    <property type="entry name" value="NADH-UBIQUINONE OXIDOREDUCTASE CHAIN 4"/>
    <property type="match status" value="1"/>
</dbReference>
<dbReference type="STRING" id="28134.SAMN05444288_1144"/>
<dbReference type="RefSeq" id="WP_004370220.1">
    <property type="nucleotide sequence ID" value="NZ_GL833119.1"/>
</dbReference>
<feature type="transmembrane region" description="Helical" evidence="7">
    <location>
        <begin position="6"/>
        <end position="22"/>
    </location>
</feature>
<evidence type="ECO:0000313" key="10">
    <source>
        <dbReference type="Proteomes" id="UP000005580"/>
    </source>
</evidence>
<dbReference type="InterPro" id="IPR003918">
    <property type="entry name" value="NADH_UbQ_OxRdtase"/>
</dbReference>
<evidence type="ECO:0000313" key="9">
    <source>
        <dbReference type="EMBL" id="EFZ35956.1"/>
    </source>
</evidence>
<dbReference type="HOGENOM" id="CLU_007100_4_4_10"/>
<feature type="transmembrane region" description="Helical" evidence="7">
    <location>
        <begin position="211"/>
        <end position="232"/>
    </location>
</feature>
<reference evidence="9" key="1">
    <citation type="submission" date="2011-01" db="EMBL/GenBank/DDBJ databases">
        <authorList>
            <person name="Muzny D."/>
            <person name="Qin X."/>
            <person name="Buhay C."/>
            <person name="Dugan-Rocha S."/>
            <person name="Ding Y."/>
            <person name="Chen G."/>
            <person name="Hawes A."/>
            <person name="Holder M."/>
            <person name="Jhangiani S."/>
            <person name="Johnson A."/>
            <person name="Khan Z."/>
            <person name="Li Z."/>
            <person name="Liu W."/>
            <person name="Liu X."/>
            <person name="Perez L."/>
            <person name="Shen H."/>
            <person name="Wang Q."/>
            <person name="Watt J."/>
            <person name="Xi L."/>
            <person name="Xin Y."/>
            <person name="Zhou J."/>
            <person name="Deng J."/>
            <person name="Jiang H."/>
            <person name="Liu Y."/>
            <person name="Qu J."/>
            <person name="Song X.-Z."/>
            <person name="Zhang L."/>
            <person name="Villasana D."/>
            <person name="Johnson A."/>
            <person name="Liu J."/>
            <person name="Liyanage D."/>
            <person name="Lorensuhewa L."/>
            <person name="Robinson T."/>
            <person name="Song A."/>
            <person name="Song B.-B."/>
            <person name="Dinh H."/>
            <person name="Thornton R."/>
            <person name="Coyle M."/>
            <person name="Francisco L."/>
            <person name="Jackson L."/>
            <person name="Javaid M."/>
            <person name="Korchina V."/>
            <person name="Kovar C."/>
            <person name="Mata R."/>
            <person name="Mathew T."/>
            <person name="Ngo R."/>
            <person name="Nguyen L."/>
            <person name="Nguyen N."/>
            <person name="Okwuonu G."/>
            <person name="Ongeri F."/>
            <person name="Pham C."/>
            <person name="Simmons D."/>
            <person name="Wilczek-Boney K."/>
            <person name="Hale W."/>
            <person name="Jakkamsetti A."/>
            <person name="Pham P."/>
            <person name="Ruth R."/>
            <person name="San Lucas F."/>
            <person name="Warren J."/>
            <person name="Zhang J."/>
            <person name="Zhao Z."/>
            <person name="Zhou C."/>
            <person name="Zhu D."/>
            <person name="Lee S."/>
            <person name="Bess C."/>
            <person name="Blankenburg K."/>
            <person name="Forbes L."/>
            <person name="Fu Q."/>
            <person name="Gubbala S."/>
            <person name="Hirani K."/>
            <person name="Jayaseelan J.C."/>
            <person name="Lara F."/>
            <person name="Munidasa M."/>
            <person name="Palculict T."/>
            <person name="Patil S."/>
            <person name="Pu L.-L."/>
            <person name="Saada N."/>
            <person name="Tang L."/>
            <person name="Weissenberger G."/>
            <person name="Zhu Y."/>
            <person name="Hemphill L."/>
            <person name="Shang Y."/>
            <person name="Youmans B."/>
            <person name="Ayvaz T."/>
            <person name="Ross M."/>
            <person name="Santibanez J."/>
            <person name="Aqrawi P."/>
            <person name="Gross S."/>
            <person name="Joshi V."/>
            <person name="Fowler G."/>
            <person name="Nazareth L."/>
            <person name="Reid J."/>
            <person name="Worley K."/>
            <person name="Petrosino J."/>
            <person name="Highlander S."/>
            <person name="Gibbs R."/>
        </authorList>
    </citation>
    <scope>NUCLEOTIDE SEQUENCE [LARGE SCALE GENOMIC DNA]</scope>
    <source>
        <strain evidence="9">ATCC 33269</strain>
    </source>
</reference>
<feature type="transmembrane region" description="Helical" evidence="7">
    <location>
        <begin position="75"/>
        <end position="101"/>
    </location>
</feature>
<dbReference type="Pfam" id="PF00361">
    <property type="entry name" value="Proton_antipo_M"/>
    <property type="match status" value="1"/>
</dbReference>
<evidence type="ECO:0000256" key="2">
    <source>
        <dbReference type="ARBA" id="ARBA00009025"/>
    </source>
</evidence>
<dbReference type="eggNOG" id="COG1008">
    <property type="taxonomic scope" value="Bacteria"/>
</dbReference>
<evidence type="ECO:0000256" key="1">
    <source>
        <dbReference type="ARBA" id="ARBA00004127"/>
    </source>
</evidence>
<keyword evidence="10" id="KW-1185">Reference proteome</keyword>
<dbReference type="EMBL" id="AEPE02000006">
    <property type="protein sequence ID" value="EFZ35956.1"/>
    <property type="molecule type" value="Genomic_DNA"/>
</dbReference>
<dbReference type="GO" id="GO:0012505">
    <property type="term" value="C:endomembrane system"/>
    <property type="evidence" value="ECO:0007669"/>
    <property type="project" value="UniProtKB-SubCell"/>
</dbReference>
<feature type="transmembrane region" description="Helical" evidence="7">
    <location>
        <begin position="137"/>
        <end position="154"/>
    </location>
</feature>
<evidence type="ECO:0000256" key="7">
    <source>
        <dbReference type="SAM" id="Phobius"/>
    </source>
</evidence>
<feature type="transmembrane region" description="Helical" evidence="7">
    <location>
        <begin position="458"/>
        <end position="477"/>
    </location>
</feature>
<dbReference type="PANTHER" id="PTHR43507:SF4">
    <property type="entry name" value="PROTON-TRANSLOCATING NADH-QUINONE OXIDOREDUCTASE, CHAIN M"/>
    <property type="match status" value="1"/>
</dbReference>
<feature type="transmembrane region" description="Helical" evidence="7">
    <location>
        <begin position="274"/>
        <end position="296"/>
    </location>
</feature>
<feature type="transmembrane region" description="Helical" evidence="7">
    <location>
        <begin position="166"/>
        <end position="187"/>
    </location>
</feature>
<dbReference type="GO" id="GO:0048039">
    <property type="term" value="F:ubiquinone binding"/>
    <property type="evidence" value="ECO:0007669"/>
    <property type="project" value="TreeGrafter"/>
</dbReference>
<dbReference type="EC" id="1.6.99.5" evidence="9"/>
<comment type="subcellular location">
    <subcellularLocation>
        <location evidence="1">Endomembrane system</location>
        <topology evidence="1">Multi-pass membrane protein</topology>
    </subcellularLocation>
    <subcellularLocation>
        <location evidence="6">Membrane</location>
        <topology evidence="6">Multi-pass membrane protein</topology>
    </subcellularLocation>
</comment>
<proteinExistence type="inferred from homology"/>
<dbReference type="GO" id="GO:0016020">
    <property type="term" value="C:membrane"/>
    <property type="evidence" value="ECO:0007669"/>
    <property type="project" value="UniProtKB-SubCell"/>
</dbReference>
<feature type="transmembrane region" description="Helical" evidence="7">
    <location>
        <begin position="303"/>
        <end position="322"/>
    </location>
</feature>
<feature type="transmembrane region" description="Helical" evidence="7">
    <location>
        <begin position="414"/>
        <end position="438"/>
    </location>
</feature>
<dbReference type="InterPro" id="IPR010227">
    <property type="entry name" value="NADH_Q_OxRdtase_chainM/4"/>
</dbReference>
<feature type="transmembrane region" description="Helical" evidence="7">
    <location>
        <begin position="29"/>
        <end position="52"/>
    </location>
</feature>
<dbReference type="GO" id="GO:0042773">
    <property type="term" value="P:ATP synthesis coupled electron transport"/>
    <property type="evidence" value="ECO:0007669"/>
    <property type="project" value="InterPro"/>
</dbReference>